<accession>X7ZEQ4</accession>
<reference evidence="2 3" key="1">
    <citation type="submission" date="2013-12" db="EMBL/GenBank/DDBJ databases">
        <authorList>
            <person name="Brown-Elliot B."/>
            <person name="Wallace R."/>
            <person name="Lenaerts A."/>
            <person name="Ordway D."/>
            <person name="DeGroote M.A."/>
            <person name="Parker T."/>
            <person name="Sizemore C."/>
            <person name="Tallon L.J."/>
            <person name="Sadzewicz L.K."/>
            <person name="Sengamalay N."/>
            <person name="Fraser C.M."/>
            <person name="Hine E."/>
            <person name="Shefchek K.A."/>
            <person name="Das S.P."/>
            <person name="Tettelin H."/>
        </authorList>
    </citation>
    <scope>NUCLEOTIDE SEQUENCE [LARGE SCALE GENOMIC DNA]</scope>
    <source>
        <strain evidence="2 3">662</strain>
    </source>
</reference>
<sequence length="40" mass="4005">MRRWQGGGSDPSPCTAELDSTLGCDPAQVGGTDTAPSVLA</sequence>
<evidence type="ECO:0000313" key="2">
    <source>
        <dbReference type="EMBL" id="EUA17824.1"/>
    </source>
</evidence>
<evidence type="ECO:0000313" key="3">
    <source>
        <dbReference type="Proteomes" id="UP000020561"/>
    </source>
</evidence>
<organism evidence="2 3">
    <name type="scientific">Mycobacterium kansasii 662</name>
    <dbReference type="NCBI Taxonomy" id="1299326"/>
    <lineage>
        <taxon>Bacteria</taxon>
        <taxon>Bacillati</taxon>
        <taxon>Actinomycetota</taxon>
        <taxon>Actinomycetes</taxon>
        <taxon>Mycobacteriales</taxon>
        <taxon>Mycobacteriaceae</taxon>
        <taxon>Mycobacterium</taxon>
    </lineage>
</organism>
<protein>
    <submittedName>
        <fullName evidence="2">Uncharacterized protein</fullName>
    </submittedName>
</protein>
<dbReference type="PATRIC" id="fig|1299326.3.peg.3195"/>
<proteinExistence type="predicted"/>
<comment type="caution">
    <text evidence="2">The sequence shown here is derived from an EMBL/GenBank/DDBJ whole genome shotgun (WGS) entry which is preliminary data.</text>
</comment>
<feature type="region of interest" description="Disordered" evidence="1">
    <location>
        <begin position="1"/>
        <end position="40"/>
    </location>
</feature>
<gene>
    <name evidence="2" type="ORF">I545_3329</name>
</gene>
<dbReference type="EMBL" id="JAOA01000004">
    <property type="protein sequence ID" value="EUA17824.1"/>
    <property type="molecule type" value="Genomic_DNA"/>
</dbReference>
<evidence type="ECO:0000256" key="1">
    <source>
        <dbReference type="SAM" id="MobiDB-lite"/>
    </source>
</evidence>
<dbReference type="AlphaFoldDB" id="X7ZEQ4"/>
<name>X7ZEQ4_MYCKA</name>
<dbReference type="Proteomes" id="UP000020561">
    <property type="component" value="Unassembled WGS sequence"/>
</dbReference>